<keyword evidence="6" id="KW-1185">Reference proteome</keyword>
<evidence type="ECO:0000256" key="2">
    <source>
        <dbReference type="PROSITE-ProRule" id="PRU00703"/>
    </source>
</evidence>
<gene>
    <name evidence="5" type="ORF">ADINL_0331</name>
</gene>
<dbReference type="SUPFAM" id="SSF54631">
    <property type="entry name" value="CBS-domain pair"/>
    <property type="match status" value="1"/>
</dbReference>
<evidence type="ECO:0000256" key="3">
    <source>
        <dbReference type="SAM" id="MobiDB-lite"/>
    </source>
</evidence>
<evidence type="ECO:0000256" key="1">
    <source>
        <dbReference type="ARBA" id="ARBA00023122"/>
    </source>
</evidence>
<evidence type="ECO:0000313" key="5">
    <source>
        <dbReference type="EMBL" id="KDE41258.1"/>
    </source>
</evidence>
<organism evidence="5 6">
    <name type="scientific">Nitrincola lacisaponensis</name>
    <dbReference type="NCBI Taxonomy" id="267850"/>
    <lineage>
        <taxon>Bacteria</taxon>
        <taxon>Pseudomonadati</taxon>
        <taxon>Pseudomonadota</taxon>
        <taxon>Gammaproteobacteria</taxon>
        <taxon>Oceanospirillales</taxon>
        <taxon>Oceanospirillaceae</taxon>
        <taxon>Nitrincola</taxon>
    </lineage>
</organism>
<dbReference type="STRING" id="267850.ADINL_0331"/>
<feature type="region of interest" description="Disordered" evidence="3">
    <location>
        <begin position="16"/>
        <end position="35"/>
    </location>
</feature>
<dbReference type="RefSeq" id="WP_036543097.1">
    <property type="nucleotide sequence ID" value="NZ_JMSZ01000007.1"/>
</dbReference>
<dbReference type="EMBL" id="JMSZ01000007">
    <property type="protein sequence ID" value="KDE41258.1"/>
    <property type="molecule type" value="Genomic_DNA"/>
</dbReference>
<name>A0A063Y4J9_9GAMM</name>
<keyword evidence="1 2" id="KW-0129">CBS domain</keyword>
<reference evidence="5 6" key="1">
    <citation type="journal article" date="2005" name="Int. J. Syst. Evol. Microbiol.">
        <title>Nitrincola lacisaponensis gen. nov., sp. nov., a novel alkaliphilic bacterium isolated from an alkaline, saline lake.</title>
        <authorList>
            <person name="Dimitriu P.A."/>
            <person name="Shukla S.K."/>
            <person name="Conradt J."/>
            <person name="Marquez M.C."/>
            <person name="Ventosa A."/>
            <person name="Maglia A."/>
            <person name="Peyton B.M."/>
            <person name="Pinkart H.C."/>
            <person name="Mormile M.R."/>
        </authorList>
    </citation>
    <scope>NUCLEOTIDE SEQUENCE [LARGE SCALE GENOMIC DNA]</scope>
    <source>
        <strain evidence="5 6">4CA</strain>
    </source>
</reference>
<evidence type="ECO:0000313" key="6">
    <source>
        <dbReference type="Proteomes" id="UP000027318"/>
    </source>
</evidence>
<dbReference type="InterPro" id="IPR051257">
    <property type="entry name" value="Diverse_CBS-Domain"/>
</dbReference>
<evidence type="ECO:0000259" key="4">
    <source>
        <dbReference type="PROSITE" id="PS51371"/>
    </source>
</evidence>
<dbReference type="PANTHER" id="PTHR43080">
    <property type="entry name" value="CBS DOMAIN-CONTAINING PROTEIN CBSX3, MITOCHONDRIAL"/>
    <property type="match status" value="1"/>
</dbReference>
<sequence length="202" mass="22417">MALLIYANGIVTPASSIHGGQRTVEESQASTADRQGVLTQAPRHNTAEQQPLGRSRIYLDTERRSDSLQERRKLQALHIMSSPVICATPMTSTIEALARMEQADIDHLVILDADQQPVSLITRIELMQADPSEDLPLQTLLSEQLCAVTEDTLVRDIARYFMTQKVSAMPVITRTDQQLIGIICRTDLLHLLVSGPNVQHQV</sequence>
<dbReference type="OrthoDB" id="6119561at2"/>
<protein>
    <recommendedName>
        <fullName evidence="4">CBS domain-containing protein</fullName>
    </recommendedName>
</protein>
<dbReference type="SMART" id="SM00116">
    <property type="entry name" value="CBS"/>
    <property type="match status" value="2"/>
</dbReference>
<dbReference type="PROSITE" id="PS51371">
    <property type="entry name" value="CBS"/>
    <property type="match status" value="2"/>
</dbReference>
<dbReference type="Pfam" id="PF00571">
    <property type="entry name" value="CBS"/>
    <property type="match status" value="2"/>
</dbReference>
<dbReference type="InterPro" id="IPR046342">
    <property type="entry name" value="CBS_dom_sf"/>
</dbReference>
<dbReference type="Proteomes" id="UP000027318">
    <property type="component" value="Unassembled WGS sequence"/>
</dbReference>
<proteinExistence type="predicted"/>
<comment type="caution">
    <text evidence="5">The sequence shown here is derived from an EMBL/GenBank/DDBJ whole genome shotgun (WGS) entry which is preliminary data.</text>
</comment>
<dbReference type="Gene3D" id="3.10.580.10">
    <property type="entry name" value="CBS-domain"/>
    <property type="match status" value="1"/>
</dbReference>
<dbReference type="PANTHER" id="PTHR43080:SF2">
    <property type="entry name" value="CBS DOMAIN-CONTAINING PROTEIN"/>
    <property type="match status" value="1"/>
</dbReference>
<feature type="domain" description="CBS" evidence="4">
    <location>
        <begin position="80"/>
        <end position="137"/>
    </location>
</feature>
<dbReference type="AlphaFoldDB" id="A0A063Y4J9"/>
<accession>A0A063Y4J9</accession>
<feature type="domain" description="CBS" evidence="4">
    <location>
        <begin position="141"/>
        <end position="202"/>
    </location>
</feature>
<dbReference type="InterPro" id="IPR000644">
    <property type="entry name" value="CBS_dom"/>
</dbReference>